<dbReference type="EMBL" id="CP035807">
    <property type="protein sequence ID" value="QEN05880.1"/>
    <property type="molecule type" value="Genomic_DNA"/>
</dbReference>
<dbReference type="RefSeq" id="WP_149569114.1">
    <property type="nucleotide sequence ID" value="NZ_CP035807.1"/>
</dbReference>
<organism evidence="2 3">
    <name type="scientific">Thiospirochaeta perfilievii</name>
    <dbReference type="NCBI Taxonomy" id="252967"/>
    <lineage>
        <taxon>Bacteria</taxon>
        <taxon>Pseudomonadati</taxon>
        <taxon>Spirochaetota</taxon>
        <taxon>Spirochaetia</taxon>
        <taxon>Spirochaetales</taxon>
        <taxon>Spirochaetaceae</taxon>
        <taxon>Thiospirochaeta</taxon>
    </lineage>
</organism>
<feature type="transmembrane region" description="Helical" evidence="1">
    <location>
        <begin position="7"/>
        <end position="27"/>
    </location>
</feature>
<proteinExistence type="predicted"/>
<evidence type="ECO:0000313" key="3">
    <source>
        <dbReference type="Proteomes" id="UP000323824"/>
    </source>
</evidence>
<reference evidence="2 3" key="1">
    <citation type="submission" date="2019-02" db="EMBL/GenBank/DDBJ databases">
        <authorList>
            <person name="Fomenkov A."/>
            <person name="Dubinina G."/>
            <person name="Grabovich M."/>
            <person name="Vincze T."/>
            <person name="Roberts R.J."/>
        </authorList>
    </citation>
    <scope>NUCLEOTIDE SEQUENCE [LARGE SCALE GENOMIC DNA]</scope>
    <source>
        <strain evidence="2 3">P</strain>
    </source>
</reference>
<dbReference type="AlphaFoldDB" id="A0A5C1QFI0"/>
<dbReference type="KEGG" id="sper:EW093_14610"/>
<reference evidence="2 3" key="2">
    <citation type="submission" date="2019-09" db="EMBL/GenBank/DDBJ databases">
        <title>Complete Genome Sequence and Methylome Analysis of free living Spirochaetas.</title>
        <authorList>
            <person name="Leshcheva N."/>
            <person name="Mikheeva N."/>
        </authorList>
    </citation>
    <scope>NUCLEOTIDE SEQUENCE [LARGE SCALE GENOMIC DNA]</scope>
    <source>
        <strain evidence="2 3">P</strain>
    </source>
</reference>
<sequence length="279" mass="32560">MKIKSFFNRILLLIIIAFAGFIFWLGWEQLELSENTYAAVFTKTSGWKDKIISTDGFNWSFEKVIPTNYTIHKFKIDSIKFSYSENGELPSAKLYSEFTAIPPENFSYNYSLVGSFKFDPNYLLSMLKDGSFDQESFIQWQTEKTLEIQNVLKTFILTKIKDNQLLTLEGAASSLLIDKYIFLDFSEISINMNSPDMQLYTLSKNRYIQNFEAQSKADEKYLVEALKQKNDEQLRLNLLKQYGEVFTKYPIMIEYLKIDQGKLLDRASLDDFISSQNQK</sequence>
<keyword evidence="1" id="KW-1133">Transmembrane helix</keyword>
<keyword evidence="3" id="KW-1185">Reference proteome</keyword>
<accession>A0A5C1QFI0</accession>
<evidence type="ECO:0000256" key="1">
    <source>
        <dbReference type="SAM" id="Phobius"/>
    </source>
</evidence>
<keyword evidence="1" id="KW-0812">Transmembrane</keyword>
<evidence type="ECO:0000313" key="2">
    <source>
        <dbReference type="EMBL" id="QEN05880.1"/>
    </source>
</evidence>
<dbReference type="Proteomes" id="UP000323824">
    <property type="component" value="Chromosome"/>
</dbReference>
<gene>
    <name evidence="2" type="ORF">EW093_14610</name>
</gene>
<dbReference type="OrthoDB" id="368436at2"/>
<protein>
    <submittedName>
        <fullName evidence="2">Uncharacterized protein</fullName>
    </submittedName>
</protein>
<keyword evidence="1" id="KW-0472">Membrane</keyword>
<name>A0A5C1QFI0_9SPIO</name>